<proteinExistence type="predicted"/>
<feature type="non-terminal residue" evidence="2">
    <location>
        <position position="1"/>
    </location>
</feature>
<protein>
    <submittedName>
        <fullName evidence="2">Uncharacterized protein</fullName>
    </submittedName>
</protein>
<gene>
    <name evidence="2" type="ORF">PLOB_00009362</name>
</gene>
<comment type="caution">
    <text evidence="2">The sequence shown here is derived from an EMBL/GenBank/DDBJ whole genome shotgun (WGS) entry which is preliminary data.</text>
</comment>
<dbReference type="EMBL" id="CALNXK010000146">
    <property type="protein sequence ID" value="CAH3168712.1"/>
    <property type="molecule type" value="Genomic_DNA"/>
</dbReference>
<dbReference type="Proteomes" id="UP001159405">
    <property type="component" value="Unassembled WGS sequence"/>
</dbReference>
<reference evidence="2 3" key="1">
    <citation type="submission" date="2022-05" db="EMBL/GenBank/DDBJ databases">
        <authorList>
            <consortium name="Genoscope - CEA"/>
            <person name="William W."/>
        </authorList>
    </citation>
    <scope>NUCLEOTIDE SEQUENCE [LARGE SCALE GENOMIC DNA]</scope>
</reference>
<evidence type="ECO:0000313" key="2">
    <source>
        <dbReference type="EMBL" id="CAH3168712.1"/>
    </source>
</evidence>
<feature type="non-terminal residue" evidence="2">
    <location>
        <position position="250"/>
    </location>
</feature>
<feature type="region of interest" description="Disordered" evidence="1">
    <location>
        <begin position="209"/>
        <end position="228"/>
    </location>
</feature>
<keyword evidence="3" id="KW-1185">Reference proteome</keyword>
<sequence>SGSQAALSAPASPCTNSSPKGKPLLPSDFVFGPHGKQLKPLQLSYSQFILANIKILESLFTKSPREAADYLTYLMFLAIKGTRFQTKAIPAFDQDYQQSPLEENVLSAPFAHPTSTNFSIPPLEDCPLRLHAWDKELSDDPDRIFLLDGLRFGFKLIPESDPSCIVAYESDNHSSATCPDFKPEMDSLFTKELALGRISMVQTKPRCVHPIGRVPTKDSGKSRPIADCSRPQGISLNDHIKRDLESFRMN</sequence>
<evidence type="ECO:0000256" key="1">
    <source>
        <dbReference type="SAM" id="MobiDB-lite"/>
    </source>
</evidence>
<feature type="region of interest" description="Disordered" evidence="1">
    <location>
        <begin position="1"/>
        <end position="20"/>
    </location>
</feature>
<accession>A0ABN8QTS1</accession>
<evidence type="ECO:0000313" key="3">
    <source>
        <dbReference type="Proteomes" id="UP001159405"/>
    </source>
</evidence>
<organism evidence="2 3">
    <name type="scientific">Porites lobata</name>
    <dbReference type="NCBI Taxonomy" id="104759"/>
    <lineage>
        <taxon>Eukaryota</taxon>
        <taxon>Metazoa</taxon>
        <taxon>Cnidaria</taxon>
        <taxon>Anthozoa</taxon>
        <taxon>Hexacorallia</taxon>
        <taxon>Scleractinia</taxon>
        <taxon>Fungiina</taxon>
        <taxon>Poritidae</taxon>
        <taxon>Porites</taxon>
    </lineage>
</organism>
<name>A0ABN8QTS1_9CNID</name>